<gene>
    <name evidence="1" type="ORF">ACFOUY_17490</name>
</gene>
<proteinExistence type="predicted"/>
<dbReference type="Proteomes" id="UP001595792">
    <property type="component" value="Unassembled WGS sequence"/>
</dbReference>
<organism evidence="1 2">
    <name type="scientific">Pedobacter jamesrossensis</name>
    <dbReference type="NCBI Taxonomy" id="1908238"/>
    <lineage>
        <taxon>Bacteria</taxon>
        <taxon>Pseudomonadati</taxon>
        <taxon>Bacteroidota</taxon>
        <taxon>Sphingobacteriia</taxon>
        <taxon>Sphingobacteriales</taxon>
        <taxon>Sphingobacteriaceae</taxon>
        <taxon>Pedobacter</taxon>
    </lineage>
</organism>
<comment type="caution">
    <text evidence="1">The sequence shown here is derived from an EMBL/GenBank/DDBJ whole genome shotgun (WGS) entry which is preliminary data.</text>
</comment>
<name>A0ABV8NS08_9SPHI</name>
<protein>
    <submittedName>
        <fullName evidence="1">Uncharacterized protein</fullName>
    </submittedName>
</protein>
<accession>A0ABV8NS08</accession>
<evidence type="ECO:0000313" key="2">
    <source>
        <dbReference type="Proteomes" id="UP001595792"/>
    </source>
</evidence>
<evidence type="ECO:0000313" key="1">
    <source>
        <dbReference type="EMBL" id="MFC4198504.1"/>
    </source>
</evidence>
<dbReference type="EMBL" id="JBHSBY010000139">
    <property type="protein sequence ID" value="MFC4198504.1"/>
    <property type="molecule type" value="Genomic_DNA"/>
</dbReference>
<dbReference type="RefSeq" id="WP_378962502.1">
    <property type="nucleotide sequence ID" value="NZ_JBHRXC010000016.1"/>
</dbReference>
<reference evidence="2" key="1">
    <citation type="journal article" date="2019" name="Int. J. Syst. Evol. Microbiol.">
        <title>The Global Catalogue of Microorganisms (GCM) 10K type strain sequencing project: providing services to taxonomists for standard genome sequencing and annotation.</title>
        <authorList>
            <consortium name="The Broad Institute Genomics Platform"/>
            <consortium name="The Broad Institute Genome Sequencing Center for Infectious Disease"/>
            <person name="Wu L."/>
            <person name="Ma J."/>
        </authorList>
    </citation>
    <scope>NUCLEOTIDE SEQUENCE [LARGE SCALE GENOMIC DNA]</scope>
    <source>
        <strain evidence="2">CCM 8689</strain>
    </source>
</reference>
<sequence>MSTDFMTFIDKLSPEDRDKVVGDFLKNLKGETTEPLLIRKTFKISNQGTEEEIKQRIADVYGVPVDQLPPMDIKSEFQRNRDNWMQVSELIAPYEIFLKGRANTSVDKFEELTDIGRFIVAWPDQLQLIVPDEPVKYPDFTVRSSERTIGIEHTRLINPTIKAAFNSAKQVITEAEVILKNINLDYKRTVNIFINFSKPVLDGNNFYNKKFTRGEKKRISIVIAGYIEVSAL</sequence>
<keyword evidence="2" id="KW-1185">Reference proteome</keyword>